<gene>
    <name evidence="4" type="ORF">I0Q91_09015</name>
</gene>
<keyword evidence="1" id="KW-0802">TPR repeat</keyword>
<sequence>MNLREKLKKMPGQKREQTDSPEKPATVYLEENRYPLSYCHGRYSLEDFSEYPFQNAGAIFDLPEELSRDELLFLDTETTGLAGGAGTVAFMIGLAYFAGDEVVLEQYIMRDYDEEPDQLEAVKERIEERSNLVTFNGKCYDFPLLKDRFIMNRLEPPVLDNHIDLLHPARSLWRHLPSCSLKALEWQVIDFRRGEDIDGSQVPEQYFQYLKEKDFELLRPIIEHNRDDIISMISLARHLGEIVSLSDSIDWDGNKAYNLGYLFEKDGQLEKSIRLYERARDLQDSARLLTRIDKKLTWQYKRADCYDQAIKIWQEMIREKRGGLFPWVELAKYYEHQAKDYDSALKLVEAANKFLLSRRYYISDWKDRKDALDHRLDRLERKLARRE</sequence>
<feature type="repeat" description="TPR" evidence="1">
    <location>
        <begin position="253"/>
        <end position="286"/>
    </location>
</feature>
<proteinExistence type="predicted"/>
<dbReference type="SUPFAM" id="SSF53098">
    <property type="entry name" value="Ribonuclease H-like"/>
    <property type="match status" value="1"/>
</dbReference>
<dbReference type="EMBL" id="JADPIE010000004">
    <property type="protein sequence ID" value="MBF8437216.1"/>
    <property type="molecule type" value="Genomic_DNA"/>
</dbReference>
<dbReference type="InterPro" id="IPR012337">
    <property type="entry name" value="RNaseH-like_sf"/>
</dbReference>
<feature type="compositionally biased region" description="Basic residues" evidence="2">
    <location>
        <begin position="1"/>
        <end position="12"/>
    </location>
</feature>
<evidence type="ECO:0000256" key="2">
    <source>
        <dbReference type="SAM" id="MobiDB-lite"/>
    </source>
</evidence>
<dbReference type="Gene3D" id="3.30.420.10">
    <property type="entry name" value="Ribonuclease H-like superfamily/Ribonuclease H"/>
    <property type="match status" value="1"/>
</dbReference>
<keyword evidence="5" id="KW-1185">Reference proteome</keyword>
<protein>
    <submittedName>
        <fullName evidence="4">Ribonuclease H-like domain-containing protein</fullName>
    </submittedName>
</protein>
<dbReference type="SUPFAM" id="SSF48452">
    <property type="entry name" value="TPR-like"/>
    <property type="match status" value="1"/>
</dbReference>
<feature type="compositionally biased region" description="Basic and acidic residues" evidence="2">
    <location>
        <begin position="13"/>
        <end position="22"/>
    </location>
</feature>
<dbReference type="InterPro" id="IPR011990">
    <property type="entry name" value="TPR-like_helical_dom_sf"/>
</dbReference>
<dbReference type="Pfam" id="PF13482">
    <property type="entry name" value="RNase_H_2"/>
    <property type="match status" value="1"/>
</dbReference>
<dbReference type="GO" id="GO:0003676">
    <property type="term" value="F:nucleic acid binding"/>
    <property type="evidence" value="ECO:0007669"/>
    <property type="project" value="InterPro"/>
</dbReference>
<feature type="domain" description="YprB ribonuclease H-like" evidence="3">
    <location>
        <begin position="72"/>
        <end position="239"/>
    </location>
</feature>
<evidence type="ECO:0000259" key="3">
    <source>
        <dbReference type="Pfam" id="PF13482"/>
    </source>
</evidence>
<dbReference type="RefSeq" id="WP_270454179.1">
    <property type="nucleotide sequence ID" value="NZ_JADPIE010000004.1"/>
</dbReference>
<evidence type="ECO:0000313" key="4">
    <source>
        <dbReference type="EMBL" id="MBF8437216.1"/>
    </source>
</evidence>
<dbReference type="Gene3D" id="1.25.40.10">
    <property type="entry name" value="Tetratricopeptide repeat domain"/>
    <property type="match status" value="1"/>
</dbReference>
<dbReference type="Proteomes" id="UP000621436">
    <property type="component" value="Unassembled WGS sequence"/>
</dbReference>
<dbReference type="AlphaFoldDB" id="A0A931F800"/>
<comment type="caution">
    <text evidence="4">The sequence shown here is derived from an EMBL/GenBank/DDBJ whole genome shotgun (WGS) entry which is preliminary data.</text>
</comment>
<evidence type="ECO:0000313" key="5">
    <source>
        <dbReference type="Proteomes" id="UP000621436"/>
    </source>
</evidence>
<reference evidence="4" key="1">
    <citation type="submission" date="2020-11" db="EMBL/GenBank/DDBJ databases">
        <title>Halonatronomonas betainensis gen. nov., sp. nov. a novel haloalkaliphilic representative of the family Halanaerobiacae capable of betaine degradation.</title>
        <authorList>
            <person name="Boltyanskaya Y."/>
            <person name="Kevbrin V."/>
            <person name="Detkova E."/>
            <person name="Grouzdev D.S."/>
            <person name="Koziaeva V."/>
            <person name="Zhilina T."/>
        </authorList>
    </citation>
    <scope>NUCLEOTIDE SEQUENCE</scope>
    <source>
        <strain evidence="4">Z-7014</strain>
    </source>
</reference>
<name>A0A931F800_9FIRM</name>
<evidence type="ECO:0000256" key="1">
    <source>
        <dbReference type="PROSITE-ProRule" id="PRU00339"/>
    </source>
</evidence>
<dbReference type="PANTHER" id="PTHR38462:SF1">
    <property type="entry name" value="YPRB RIBONUCLEASE H-LIKE DOMAIN-CONTAINING PROTEIN"/>
    <property type="match status" value="1"/>
</dbReference>
<dbReference type="InterPro" id="IPR038720">
    <property type="entry name" value="YprB_RNase_H-like_dom"/>
</dbReference>
<dbReference type="InterPro" id="IPR019734">
    <property type="entry name" value="TPR_rpt"/>
</dbReference>
<feature type="region of interest" description="Disordered" evidence="2">
    <location>
        <begin position="1"/>
        <end position="23"/>
    </location>
</feature>
<dbReference type="PANTHER" id="PTHR38462">
    <property type="entry name" value="EXONUCLEASE-LIKE PROTEIN"/>
    <property type="match status" value="1"/>
</dbReference>
<organism evidence="4 5">
    <name type="scientific">Halonatronomonas betaini</name>
    <dbReference type="NCBI Taxonomy" id="2778430"/>
    <lineage>
        <taxon>Bacteria</taxon>
        <taxon>Bacillati</taxon>
        <taxon>Bacillota</taxon>
        <taxon>Clostridia</taxon>
        <taxon>Halanaerobiales</taxon>
        <taxon>Halarsenatibacteraceae</taxon>
        <taxon>Halonatronomonas</taxon>
    </lineage>
</organism>
<dbReference type="InterPro" id="IPR036397">
    <property type="entry name" value="RNaseH_sf"/>
</dbReference>
<accession>A0A931F800</accession>
<dbReference type="PROSITE" id="PS50005">
    <property type="entry name" value="TPR"/>
    <property type="match status" value="1"/>
</dbReference>